<sequence length="96" mass="9932">MAITVMIEPGGPGRGGALMSGSAWTGGAAAYGTVHAAPVDVPLTRTLCEAPAAGMSEWDMRAPGGVDWYPQALRARVCEACDQAVQELHLWAPQPA</sequence>
<dbReference type="KEGG" id="kcm:ABWK59_32380"/>
<accession>A0AAU8K766</accession>
<proteinExistence type="predicted"/>
<protein>
    <submittedName>
        <fullName evidence="1">Uncharacterized protein</fullName>
    </submittedName>
</protein>
<dbReference type="RefSeq" id="WP_354644226.1">
    <property type="nucleotide sequence ID" value="NZ_CP159872.1"/>
</dbReference>
<reference evidence="1" key="1">
    <citation type="submission" date="2024-06" db="EMBL/GenBank/DDBJ databases">
        <title>The genome sequences of Kitasatospora sp. strain HUAS MG31.</title>
        <authorList>
            <person name="Mo P."/>
        </authorList>
    </citation>
    <scope>NUCLEOTIDE SEQUENCE</scope>
    <source>
        <strain evidence="1">HUAS MG31</strain>
    </source>
</reference>
<dbReference type="EMBL" id="CP159872">
    <property type="protein sequence ID" value="XCM83291.1"/>
    <property type="molecule type" value="Genomic_DNA"/>
</dbReference>
<evidence type="ECO:0000313" key="1">
    <source>
        <dbReference type="EMBL" id="XCM83291.1"/>
    </source>
</evidence>
<gene>
    <name evidence="1" type="ORF">ABWK59_32380</name>
</gene>
<name>A0AAU8K766_9ACTN</name>
<organism evidence="1">
    <name type="scientific">Kitasatospora camelliae</name>
    <dbReference type="NCBI Taxonomy" id="3156397"/>
    <lineage>
        <taxon>Bacteria</taxon>
        <taxon>Bacillati</taxon>
        <taxon>Actinomycetota</taxon>
        <taxon>Actinomycetes</taxon>
        <taxon>Kitasatosporales</taxon>
        <taxon>Streptomycetaceae</taxon>
        <taxon>Kitasatospora</taxon>
    </lineage>
</organism>
<dbReference type="AlphaFoldDB" id="A0AAU8K766"/>